<dbReference type="PANTHER" id="PTHR48025:SF1">
    <property type="entry name" value="RRM DOMAIN-CONTAINING PROTEIN"/>
    <property type="match status" value="1"/>
</dbReference>
<dbReference type="CDD" id="cd12394">
    <property type="entry name" value="RRM1_RBM34"/>
    <property type="match status" value="1"/>
</dbReference>
<feature type="compositionally biased region" description="Basic residues" evidence="3">
    <location>
        <begin position="436"/>
        <end position="447"/>
    </location>
</feature>
<dbReference type="InterPro" id="IPR035979">
    <property type="entry name" value="RBD_domain_sf"/>
</dbReference>
<evidence type="ECO:0000313" key="5">
    <source>
        <dbReference type="EMBL" id="JAC83903.1"/>
    </source>
</evidence>
<dbReference type="SUPFAM" id="SSF54928">
    <property type="entry name" value="RNA-binding domain, RBD"/>
    <property type="match status" value="2"/>
</dbReference>
<name>A0A061SHY7_9CHLO</name>
<dbReference type="GO" id="GO:1901259">
    <property type="term" value="P:chloroplast rRNA processing"/>
    <property type="evidence" value="ECO:0007669"/>
    <property type="project" value="TreeGrafter"/>
</dbReference>
<dbReference type="AlphaFoldDB" id="A0A061SHY7"/>
<feature type="compositionally biased region" description="Basic and acidic residues" evidence="3">
    <location>
        <begin position="103"/>
        <end position="118"/>
    </location>
</feature>
<dbReference type="SMART" id="SM00360">
    <property type="entry name" value="RRM"/>
    <property type="match status" value="2"/>
</dbReference>
<accession>A0A061SHY7</accession>
<dbReference type="EMBL" id="GBEZ01001034">
    <property type="protein sequence ID" value="JAC83903.1"/>
    <property type="molecule type" value="Transcribed_RNA"/>
</dbReference>
<reference evidence="5" key="1">
    <citation type="submission" date="2014-05" db="EMBL/GenBank/DDBJ databases">
        <title>The transcriptome of the halophilic microalga Tetraselmis sp. GSL018 isolated from the Great Salt Lake, Utah.</title>
        <authorList>
            <person name="Jinkerson R.E."/>
            <person name="D'Adamo S."/>
            <person name="Posewitz M.C."/>
        </authorList>
    </citation>
    <scope>NUCLEOTIDE SEQUENCE</scope>
    <source>
        <strain evidence="5">GSL018</strain>
    </source>
</reference>
<evidence type="ECO:0000259" key="4">
    <source>
        <dbReference type="PROSITE" id="PS50102"/>
    </source>
</evidence>
<dbReference type="PANTHER" id="PTHR48025">
    <property type="entry name" value="OS02G0815200 PROTEIN"/>
    <property type="match status" value="1"/>
</dbReference>
<feature type="region of interest" description="Disordered" evidence="3">
    <location>
        <begin position="336"/>
        <end position="447"/>
    </location>
</feature>
<protein>
    <submittedName>
        <fullName evidence="5">Nucleolar protein 12</fullName>
    </submittedName>
</protein>
<dbReference type="InterPro" id="IPR000504">
    <property type="entry name" value="RRM_dom"/>
</dbReference>
<feature type="domain" description="RRM" evidence="4">
    <location>
        <begin position="136"/>
        <end position="231"/>
    </location>
</feature>
<feature type="compositionally biased region" description="Gly residues" evidence="3">
    <location>
        <begin position="336"/>
        <end position="350"/>
    </location>
</feature>
<evidence type="ECO:0000256" key="1">
    <source>
        <dbReference type="ARBA" id="ARBA00022884"/>
    </source>
</evidence>
<dbReference type="GO" id="GO:0009535">
    <property type="term" value="C:chloroplast thylakoid membrane"/>
    <property type="evidence" value="ECO:0007669"/>
    <property type="project" value="TreeGrafter"/>
</dbReference>
<dbReference type="GO" id="GO:0003729">
    <property type="term" value="F:mRNA binding"/>
    <property type="evidence" value="ECO:0007669"/>
    <property type="project" value="TreeGrafter"/>
</dbReference>
<dbReference type="Gene3D" id="3.30.70.330">
    <property type="match status" value="2"/>
</dbReference>
<organism evidence="5">
    <name type="scientific">Tetraselmis sp. GSL018</name>
    <dbReference type="NCBI Taxonomy" id="582737"/>
    <lineage>
        <taxon>Eukaryota</taxon>
        <taxon>Viridiplantae</taxon>
        <taxon>Chlorophyta</taxon>
        <taxon>core chlorophytes</taxon>
        <taxon>Chlorodendrophyceae</taxon>
        <taxon>Chlorodendrales</taxon>
        <taxon>Chlorodendraceae</taxon>
        <taxon>Tetraselmis</taxon>
    </lineage>
</organism>
<evidence type="ECO:0000256" key="2">
    <source>
        <dbReference type="PROSITE-ProRule" id="PRU00176"/>
    </source>
</evidence>
<gene>
    <name evidence="5" type="primary">NOP12</name>
    <name evidence="5" type="ORF">TSPGSL018_2227</name>
</gene>
<dbReference type="InterPro" id="IPR050502">
    <property type="entry name" value="Euk_RNA-bind_prot"/>
</dbReference>
<evidence type="ECO:0000256" key="3">
    <source>
        <dbReference type="SAM" id="MobiDB-lite"/>
    </source>
</evidence>
<feature type="domain" description="RRM" evidence="4">
    <location>
        <begin position="247"/>
        <end position="332"/>
    </location>
</feature>
<sequence length="447" mass="48328">MTSLFAGIFDIPNTTEKKKSKKRKSSSSLAAATNLFSGDSKYKRNNKSDPNILETQEESSARESSPKAESLSLSPEGTAIKRSKSERGNPRKTKKRDNKLRKTKEPIEKEASPEKFEDFQEGPDLLPRKKEVPLEATLFVGNVPLSCTKKNLKTLFRRFGKVVSVRVRSVPVKLDSKMPRRGAVITGTTNEARSSMSAYVVMESKEAAEQALSLNMTEFEGKHLRVDLAAAPASKSGAPPVAYDPERTVFLGNLHFEVETEEIVEAFTEAAAERPELGGALEAVRVVRDSGNSLCRGVGFVLFKTNAAARAALSVKGTMVHGRELRVSRVRRGVVPGGTAKGAAGRGVGRSTGVVKRKEQKKGAPELWQGLRTKGGGNRDMAKKKQQRRGTMPGREAAGSGGAVARVKGKRPSVAQRKSNQLKAKGSVHALTAKQKLGKKKARAGGR</sequence>
<proteinExistence type="predicted"/>
<dbReference type="PROSITE" id="PS50102">
    <property type="entry name" value="RRM"/>
    <property type="match status" value="2"/>
</dbReference>
<feature type="region of interest" description="Disordered" evidence="3">
    <location>
        <begin position="1"/>
        <end position="124"/>
    </location>
</feature>
<feature type="compositionally biased region" description="Basic residues" evidence="3">
    <location>
        <begin position="90"/>
        <end position="102"/>
    </location>
</feature>
<keyword evidence="1 2" id="KW-0694">RNA-binding</keyword>
<dbReference type="Pfam" id="PF00076">
    <property type="entry name" value="RRM_1"/>
    <property type="match status" value="2"/>
</dbReference>
<dbReference type="InterPro" id="IPR012677">
    <property type="entry name" value="Nucleotide-bd_a/b_plait_sf"/>
</dbReference>